<keyword evidence="1" id="KW-0443">Lipid metabolism</keyword>
<comment type="caution">
    <text evidence="2">Lacks conserved residue(s) required for the propagation of feature annotation.</text>
</comment>
<dbReference type="SUPFAM" id="SSF52151">
    <property type="entry name" value="FabD/lysophospholipase-like"/>
    <property type="match status" value="1"/>
</dbReference>
<evidence type="ECO:0000313" key="4">
    <source>
        <dbReference type="EMBL" id="CDW79623.1"/>
    </source>
</evidence>
<accession>A0A078AFC5</accession>
<keyword evidence="5" id="KW-1185">Reference proteome</keyword>
<evidence type="ECO:0000313" key="5">
    <source>
        <dbReference type="Proteomes" id="UP000039865"/>
    </source>
</evidence>
<sequence length="353" mass="40245">MNAKNEKKPEYHDKPAKLDKCYGLVLSDGIDLGPYQAGVLSHYTKAMLEINQTYNFISGVGVGGINAFLFAQQNDSNKNLSLDEIKNFWKHAAEKNHYSERSTGFLYSLFFEDSLYESTGISQILSKFIQNKPFNKGFSIGITNILDGHFRVFNENQTFSDLLKVLHASITYPGVSELVDEFDALWLSGSTVYEADLNSAILRCEKLGYKEERIVIDVVLSIDPIIPHQMAKLNNGFQNLGRAIQLQSKYEMLYGVIRSKQSHPKMEFRYISGPSEDVASKNHPFDYNGREIDYLYDLGIKDAKKSIENRDLILESLSPIFFSEFDPTKTTQKREKNLHQESGFLQDDIKLIE</sequence>
<evidence type="ECO:0000256" key="1">
    <source>
        <dbReference type="ARBA" id="ARBA00023098"/>
    </source>
</evidence>
<dbReference type="PROSITE" id="PS51635">
    <property type="entry name" value="PNPLA"/>
    <property type="match status" value="1"/>
</dbReference>
<dbReference type="AlphaFoldDB" id="A0A078AFC5"/>
<protein>
    <submittedName>
        <fullName evidence="4">Patatin-like phospholipase family protein</fullName>
    </submittedName>
</protein>
<dbReference type="GO" id="GO:0006629">
    <property type="term" value="P:lipid metabolic process"/>
    <property type="evidence" value="ECO:0007669"/>
    <property type="project" value="UniProtKB-KW"/>
</dbReference>
<proteinExistence type="predicted"/>
<dbReference type="InterPro" id="IPR016035">
    <property type="entry name" value="Acyl_Trfase/lysoPLipase"/>
</dbReference>
<evidence type="ECO:0000259" key="3">
    <source>
        <dbReference type="PROSITE" id="PS51635"/>
    </source>
</evidence>
<organism evidence="4 5">
    <name type="scientific">Stylonychia lemnae</name>
    <name type="common">Ciliate</name>
    <dbReference type="NCBI Taxonomy" id="5949"/>
    <lineage>
        <taxon>Eukaryota</taxon>
        <taxon>Sar</taxon>
        <taxon>Alveolata</taxon>
        <taxon>Ciliophora</taxon>
        <taxon>Intramacronucleata</taxon>
        <taxon>Spirotrichea</taxon>
        <taxon>Stichotrichia</taxon>
        <taxon>Sporadotrichida</taxon>
        <taxon>Oxytrichidae</taxon>
        <taxon>Stylonychinae</taxon>
        <taxon>Stylonychia</taxon>
    </lineage>
</organism>
<dbReference type="InParanoid" id="A0A078AFC5"/>
<evidence type="ECO:0000256" key="2">
    <source>
        <dbReference type="PROSITE-ProRule" id="PRU01161"/>
    </source>
</evidence>
<dbReference type="Pfam" id="PF01734">
    <property type="entry name" value="Patatin"/>
    <property type="match status" value="1"/>
</dbReference>
<dbReference type="InterPro" id="IPR002641">
    <property type="entry name" value="PNPLA_dom"/>
</dbReference>
<gene>
    <name evidence="4" type="primary">Contig1897.g2058</name>
    <name evidence="4" type="ORF">STYLEM_8613</name>
</gene>
<dbReference type="Proteomes" id="UP000039865">
    <property type="component" value="Unassembled WGS sequence"/>
</dbReference>
<name>A0A078AFC5_STYLE</name>
<dbReference type="Gene3D" id="3.40.1090.10">
    <property type="entry name" value="Cytosolic phospholipase A2 catalytic domain"/>
    <property type="match status" value="1"/>
</dbReference>
<dbReference type="EMBL" id="CCKQ01008177">
    <property type="protein sequence ID" value="CDW79623.1"/>
    <property type="molecule type" value="Genomic_DNA"/>
</dbReference>
<reference evidence="4 5" key="1">
    <citation type="submission" date="2014-06" db="EMBL/GenBank/DDBJ databases">
        <authorList>
            <person name="Swart Estienne"/>
        </authorList>
    </citation>
    <scope>NUCLEOTIDE SEQUENCE [LARGE SCALE GENOMIC DNA]</scope>
    <source>
        <strain evidence="4 5">130c</strain>
    </source>
</reference>
<feature type="domain" description="PNPLA" evidence="3">
    <location>
        <begin position="24"/>
        <end position="203"/>
    </location>
</feature>